<evidence type="ECO:0000256" key="1">
    <source>
        <dbReference type="ARBA" id="ARBA00004123"/>
    </source>
</evidence>
<keyword evidence="7" id="KW-0539">Nucleus</keyword>
<evidence type="ECO:0000256" key="8">
    <source>
        <dbReference type="SAM" id="MobiDB-lite"/>
    </source>
</evidence>
<feature type="region of interest" description="Disordered" evidence="8">
    <location>
        <begin position="1"/>
        <end position="21"/>
    </location>
</feature>
<evidence type="ECO:0000256" key="6">
    <source>
        <dbReference type="ARBA" id="ARBA00023204"/>
    </source>
</evidence>
<feature type="domain" description="Uracil-DNA glycosylase-like" evidence="9">
    <location>
        <begin position="141"/>
        <end position="315"/>
    </location>
</feature>
<dbReference type="GO" id="GO:0017065">
    <property type="term" value="F:single-strand selective uracil DNA N-glycosylase activity"/>
    <property type="evidence" value="ECO:0007669"/>
    <property type="project" value="InterPro"/>
</dbReference>
<reference evidence="10" key="1">
    <citation type="submission" date="2017-01" db="EMBL/GenBank/DDBJ databases">
        <title>A deep insight into the sialotranscriptome of adult male and female Cluex tarsalis mosquitoes.</title>
        <authorList>
            <person name="Ribeiro J.M."/>
            <person name="Moreira F."/>
            <person name="Bernard K.A."/>
            <person name="Calvo E."/>
        </authorList>
    </citation>
    <scope>NUCLEOTIDE SEQUENCE</scope>
    <source>
        <strain evidence="10">Kern County</strain>
        <tissue evidence="10">Salivary glands</tissue>
    </source>
</reference>
<keyword evidence="6" id="KW-0234">DNA repair</keyword>
<dbReference type="CDD" id="cd19374">
    <property type="entry name" value="UDG-F3_SMUG1-like"/>
    <property type="match status" value="1"/>
</dbReference>
<evidence type="ECO:0000256" key="7">
    <source>
        <dbReference type="ARBA" id="ARBA00023242"/>
    </source>
</evidence>
<accession>A0A1Q3FD18</accession>
<evidence type="ECO:0000256" key="5">
    <source>
        <dbReference type="ARBA" id="ARBA00023125"/>
    </source>
</evidence>
<dbReference type="GO" id="GO:0003677">
    <property type="term" value="F:DNA binding"/>
    <property type="evidence" value="ECO:0007669"/>
    <property type="project" value="UniProtKB-KW"/>
</dbReference>
<dbReference type="FunFam" id="3.40.470.10:FF:000005">
    <property type="entry name" value="Single-strand selective monofunctional uracil DNA glycosylase"/>
    <property type="match status" value="1"/>
</dbReference>
<dbReference type="PANTHER" id="PTHR13235">
    <property type="entry name" value="SINGLE-STRAND SELECTIVE MONOFUNCTIONAL URACIL DNA GLYCOSYLASE"/>
    <property type="match status" value="1"/>
</dbReference>
<comment type="similarity">
    <text evidence="2">Belongs to the uracil-DNA glycosylase (UDG) superfamily. SMUG1 family.</text>
</comment>
<dbReference type="SUPFAM" id="SSF52141">
    <property type="entry name" value="Uracil-DNA glycosylase-like"/>
    <property type="match status" value="1"/>
</dbReference>
<evidence type="ECO:0000256" key="4">
    <source>
        <dbReference type="ARBA" id="ARBA00022801"/>
    </source>
</evidence>
<dbReference type="Gene3D" id="3.40.470.10">
    <property type="entry name" value="Uracil-DNA glycosylase-like domain"/>
    <property type="match status" value="1"/>
</dbReference>
<evidence type="ECO:0000259" key="9">
    <source>
        <dbReference type="Pfam" id="PF03167"/>
    </source>
</evidence>
<evidence type="ECO:0000256" key="2">
    <source>
        <dbReference type="ARBA" id="ARBA00007889"/>
    </source>
</evidence>
<dbReference type="PANTHER" id="PTHR13235:SF2">
    <property type="entry name" value="SINGLE-STRAND SELECTIVE MONOFUNCTIONAL URACIL DNA GLYCOSYLASE"/>
    <property type="match status" value="1"/>
</dbReference>
<name>A0A1Q3FD18_CULTA</name>
<dbReference type="AlphaFoldDB" id="A0A1Q3FD18"/>
<dbReference type="EMBL" id="GFDL01009642">
    <property type="protein sequence ID" value="JAV25403.1"/>
    <property type="molecule type" value="Transcribed_RNA"/>
</dbReference>
<organism evidence="10">
    <name type="scientific">Culex tarsalis</name>
    <name type="common">Encephalitis mosquito</name>
    <dbReference type="NCBI Taxonomy" id="7177"/>
    <lineage>
        <taxon>Eukaryota</taxon>
        <taxon>Metazoa</taxon>
        <taxon>Ecdysozoa</taxon>
        <taxon>Arthropoda</taxon>
        <taxon>Hexapoda</taxon>
        <taxon>Insecta</taxon>
        <taxon>Pterygota</taxon>
        <taxon>Neoptera</taxon>
        <taxon>Endopterygota</taxon>
        <taxon>Diptera</taxon>
        <taxon>Nematocera</taxon>
        <taxon>Culicoidea</taxon>
        <taxon>Culicidae</taxon>
        <taxon>Culicinae</taxon>
        <taxon>Culicini</taxon>
        <taxon>Culex</taxon>
        <taxon>Culex</taxon>
    </lineage>
</organism>
<evidence type="ECO:0000256" key="3">
    <source>
        <dbReference type="ARBA" id="ARBA00022763"/>
    </source>
</evidence>
<dbReference type="GO" id="GO:0000703">
    <property type="term" value="F:oxidized pyrimidine nucleobase lesion DNA N-glycosylase activity"/>
    <property type="evidence" value="ECO:0007669"/>
    <property type="project" value="TreeGrafter"/>
</dbReference>
<dbReference type="Pfam" id="PF03167">
    <property type="entry name" value="UDG"/>
    <property type="match status" value="1"/>
</dbReference>
<dbReference type="GO" id="GO:0005634">
    <property type="term" value="C:nucleus"/>
    <property type="evidence" value="ECO:0007669"/>
    <property type="project" value="UniProtKB-SubCell"/>
</dbReference>
<sequence>MLHKKLKLSDQPEPEPTATGAGFGYAPTEFALRPQSLPITSPHFAPPPQYQPALPALPALPAVPALPALPALPAVPALPLYYHPAVVPPLWQRIYQLELQLCDALKQIPLPAEVAATYDPIQYAAELHLAYMQRFLDRPKAVLFLGMNPGPWGMCQTGVPFGYVPAVRDWMQLRGQVYKPVGELEVRPVQGLACTRGEQSGQRWWGLFEQLCGTPDNFFRNCFVWNICPLAFFHASGRNITPAELKGAAKTSIQQVCNDYLKTALDLFNPAIVVSVGRYTEDRVKALVKQNLLDPNRVQLSCMPHPSPRSLNNTNWSEKARQWLVDNGVMPYLQP</sequence>
<evidence type="ECO:0000313" key="10">
    <source>
        <dbReference type="EMBL" id="JAV25403.1"/>
    </source>
</evidence>
<proteinExistence type="inferred from homology"/>
<dbReference type="InterPro" id="IPR005122">
    <property type="entry name" value="Uracil-DNA_glycosylase-like"/>
</dbReference>
<dbReference type="InterPro" id="IPR036895">
    <property type="entry name" value="Uracil-DNA_glycosylase-like_sf"/>
</dbReference>
<dbReference type="InterPro" id="IPR039134">
    <property type="entry name" value="SMUG1"/>
</dbReference>
<comment type="subcellular location">
    <subcellularLocation>
        <location evidence="1">Nucleus</location>
    </subcellularLocation>
</comment>
<keyword evidence="4" id="KW-0378">Hydrolase</keyword>
<keyword evidence="5" id="KW-0238">DNA-binding</keyword>
<keyword evidence="3" id="KW-0227">DNA damage</keyword>
<dbReference type="GO" id="GO:0006284">
    <property type="term" value="P:base-excision repair"/>
    <property type="evidence" value="ECO:0007669"/>
    <property type="project" value="InterPro"/>
</dbReference>
<protein>
    <submittedName>
        <fullName evidence="10">Putative single-strand selective monofunctional uracil dna glycosylase</fullName>
    </submittedName>
</protein>